<dbReference type="Gene3D" id="3.40.50.1110">
    <property type="entry name" value="SGNH hydrolase"/>
    <property type="match status" value="1"/>
</dbReference>
<gene>
    <name evidence="2" type="ORF">DI579_03925</name>
</gene>
<sequence>MHRNPLQQNSPSRLQHAPSRLRNRILTASALTMTLALGIGSLTNSFGITGHWWTDANAAAAQAGHYYMANGAGSAGNAGNAGNANGANGANGANSAGASTTTTPTSDADADRIAGSSGYYGYPMVALGDSTMSLAPTTRRPNPFGSCHHYAGAWPQQVSQKLHLPLADLSCSGEVTASYWKKNLGPYLGPRTQLVVISYGSNDMRVVAQLATYNAHLGTGKKVQGRSRKDVEQSLITILKDVRKRAPNALILTVGYLPLVQEKHCVNLPNMTPFENTRVRHLREAADQALTTASKTVARMSEQQWKDNGVEVVSAGISNVPFRQVHGHDLCAMGHKRFILNREKTGVRYHYTEPGLSYIADHVAWKYLSEQLQWSRQMVYLGR</sequence>
<dbReference type="AlphaFoldDB" id="A0A2W5IDL4"/>
<feature type="domain" description="SGNH hydrolase-type esterase" evidence="1">
    <location>
        <begin position="126"/>
        <end position="298"/>
    </location>
</feature>
<dbReference type="RefSeq" id="WP_303678744.1">
    <property type="nucleotide sequence ID" value="NZ_CAKZIO010000004.1"/>
</dbReference>
<reference evidence="2 3" key="1">
    <citation type="submission" date="2017-08" db="EMBL/GenBank/DDBJ databases">
        <title>Infants hospitalized years apart are colonized by the same room-sourced microbial strains.</title>
        <authorList>
            <person name="Brooks B."/>
            <person name="Olm M.R."/>
            <person name="Firek B.A."/>
            <person name="Baker R."/>
            <person name="Thomas B.C."/>
            <person name="Morowitz M.J."/>
            <person name="Banfield J.F."/>
        </authorList>
    </citation>
    <scope>NUCLEOTIDE SEQUENCE [LARGE SCALE GENOMIC DNA]</scope>
    <source>
        <strain evidence="2">S2_006_000_R1_57</strain>
    </source>
</reference>
<evidence type="ECO:0000259" key="1">
    <source>
        <dbReference type="Pfam" id="PF13472"/>
    </source>
</evidence>
<comment type="caution">
    <text evidence="2">The sequence shown here is derived from an EMBL/GenBank/DDBJ whole genome shotgun (WGS) entry which is preliminary data.</text>
</comment>
<dbReference type="SUPFAM" id="SSF52266">
    <property type="entry name" value="SGNH hydrolase"/>
    <property type="match status" value="1"/>
</dbReference>
<protein>
    <recommendedName>
        <fullName evidence="1">SGNH hydrolase-type esterase domain-containing protein</fullName>
    </recommendedName>
</protein>
<evidence type="ECO:0000313" key="3">
    <source>
        <dbReference type="Proteomes" id="UP000248606"/>
    </source>
</evidence>
<name>A0A2W5IDL4_9ACTN</name>
<dbReference type="InterPro" id="IPR013830">
    <property type="entry name" value="SGNH_hydro"/>
</dbReference>
<evidence type="ECO:0000313" key="2">
    <source>
        <dbReference type="EMBL" id="PZP89057.1"/>
    </source>
</evidence>
<accession>A0A2W5IDL4</accession>
<organism evidence="2 3">
    <name type="scientific">Lawsonella clevelandensis</name>
    <dbReference type="NCBI Taxonomy" id="1528099"/>
    <lineage>
        <taxon>Bacteria</taxon>
        <taxon>Bacillati</taxon>
        <taxon>Actinomycetota</taxon>
        <taxon>Actinomycetes</taxon>
        <taxon>Mycobacteriales</taxon>
        <taxon>Lawsonellaceae</taxon>
        <taxon>Lawsonella</taxon>
    </lineage>
</organism>
<proteinExistence type="predicted"/>
<dbReference type="Proteomes" id="UP000248606">
    <property type="component" value="Unassembled WGS sequence"/>
</dbReference>
<dbReference type="Pfam" id="PF13472">
    <property type="entry name" value="Lipase_GDSL_2"/>
    <property type="match status" value="1"/>
</dbReference>
<dbReference type="EMBL" id="QFOZ01000004">
    <property type="protein sequence ID" value="PZP89057.1"/>
    <property type="molecule type" value="Genomic_DNA"/>
</dbReference>
<dbReference type="InterPro" id="IPR036514">
    <property type="entry name" value="SGNH_hydro_sf"/>
</dbReference>